<feature type="domain" description="Urocanase C-terminal" evidence="12">
    <location>
        <begin position="436"/>
        <end position="640"/>
    </location>
</feature>
<evidence type="ECO:0000256" key="7">
    <source>
        <dbReference type="ARBA" id="ARBA00031640"/>
    </source>
</evidence>
<dbReference type="InterPro" id="IPR023636">
    <property type="entry name" value="Urocanase_CS"/>
</dbReference>
<comment type="function">
    <text evidence="9">Catalyzes the conversion of urocanate to 4-imidazolone-5-propionate.</text>
</comment>
<dbReference type="RefSeq" id="WP_039477046.1">
    <property type="nucleotide sequence ID" value="NZ_JSYN01000016.1"/>
</dbReference>
<feature type="domain" description="Urocanase Rossmann-like" evidence="10">
    <location>
        <begin position="213"/>
        <end position="430"/>
    </location>
</feature>
<feature type="binding site" evidence="9">
    <location>
        <begin position="125"/>
        <end position="126"/>
    </location>
    <ligand>
        <name>NAD(+)</name>
        <dbReference type="ChEBI" id="CHEBI:57540"/>
    </ligand>
</feature>
<evidence type="ECO:0000313" key="13">
    <source>
        <dbReference type="EMBL" id="KIA93123.1"/>
    </source>
</evidence>
<name>A0A0C1FN41_9SPHI</name>
<proteinExistence type="inferred from homology"/>
<evidence type="ECO:0000256" key="9">
    <source>
        <dbReference type="HAMAP-Rule" id="MF_00577"/>
    </source>
</evidence>
<dbReference type="InterPro" id="IPR035401">
    <property type="entry name" value="Urocanase_C"/>
</dbReference>
<dbReference type="Gene3D" id="3.40.50.10730">
    <property type="entry name" value="Urocanase like domains"/>
    <property type="match status" value="1"/>
</dbReference>
<dbReference type="InterPro" id="IPR035085">
    <property type="entry name" value="Urocanase_Rossmann-like"/>
</dbReference>
<comment type="cofactor">
    <cofactor evidence="9">
        <name>NAD(+)</name>
        <dbReference type="ChEBI" id="CHEBI:57540"/>
    </cofactor>
    <text evidence="9">Binds 1 NAD(+) per subunit.</text>
</comment>
<dbReference type="HAMAP" id="MF_00577">
    <property type="entry name" value="HutU"/>
    <property type="match status" value="1"/>
</dbReference>
<dbReference type="PIRSF" id="PIRSF001423">
    <property type="entry name" value="Urocanate_hydrat"/>
    <property type="match status" value="1"/>
</dbReference>
<evidence type="ECO:0000259" key="12">
    <source>
        <dbReference type="Pfam" id="PF17392"/>
    </source>
</evidence>
<dbReference type="InterPro" id="IPR036190">
    <property type="entry name" value="Urocanase_sf"/>
</dbReference>
<evidence type="ECO:0000256" key="1">
    <source>
        <dbReference type="ARBA" id="ARBA00004794"/>
    </source>
</evidence>
<dbReference type="Pfam" id="PF01175">
    <property type="entry name" value="Urocanase"/>
    <property type="match status" value="1"/>
</dbReference>
<feature type="binding site" evidence="9">
    <location>
        <position position="398"/>
    </location>
    <ligand>
        <name>NAD(+)</name>
        <dbReference type="ChEBI" id="CHEBI:57540"/>
    </ligand>
</feature>
<evidence type="ECO:0000256" key="2">
    <source>
        <dbReference type="ARBA" id="ARBA00007578"/>
    </source>
</evidence>
<evidence type="ECO:0000256" key="4">
    <source>
        <dbReference type="ARBA" id="ARBA00022808"/>
    </source>
</evidence>
<dbReference type="AlphaFoldDB" id="A0A0C1FN41"/>
<comment type="caution">
    <text evidence="9">Lacks conserved residue(s) required for the propagation of feature annotation.</text>
</comment>
<dbReference type="Pfam" id="PF17391">
    <property type="entry name" value="Urocanase_N"/>
    <property type="match status" value="1"/>
</dbReference>
<dbReference type="PANTHER" id="PTHR12216:SF3">
    <property type="entry name" value="UROCANATE HYDRATASE"/>
    <property type="match status" value="1"/>
</dbReference>
<dbReference type="PROSITE" id="PS01233">
    <property type="entry name" value="UROCANASE"/>
    <property type="match status" value="1"/>
</dbReference>
<dbReference type="GO" id="GO:0019557">
    <property type="term" value="P:L-histidine catabolic process to glutamate and formate"/>
    <property type="evidence" value="ECO:0007669"/>
    <property type="project" value="UniProtKB-UniPathway"/>
</dbReference>
<dbReference type="Gene3D" id="3.40.1770.10">
    <property type="entry name" value="Urocanase superfamily"/>
    <property type="match status" value="2"/>
</dbReference>
<evidence type="ECO:0000259" key="10">
    <source>
        <dbReference type="Pfam" id="PF01175"/>
    </source>
</evidence>
<dbReference type="GO" id="GO:0019556">
    <property type="term" value="P:L-histidine catabolic process to glutamate and formamide"/>
    <property type="evidence" value="ECO:0007669"/>
    <property type="project" value="UniProtKB-UniPathway"/>
</dbReference>
<keyword evidence="5 9" id="KW-0520">NAD</keyword>
<dbReference type="InterPro" id="IPR035400">
    <property type="entry name" value="Urocanase_N"/>
</dbReference>
<keyword evidence="9" id="KW-0963">Cytoplasm</keyword>
<comment type="caution">
    <text evidence="13">The sequence shown here is derived from an EMBL/GenBank/DDBJ whole genome shotgun (WGS) entry which is preliminary data.</text>
</comment>
<evidence type="ECO:0000259" key="11">
    <source>
        <dbReference type="Pfam" id="PF17391"/>
    </source>
</evidence>
<comment type="similarity">
    <text evidence="2 9">Belongs to the urocanase family.</text>
</comment>
<dbReference type="NCBIfam" id="NF003820">
    <property type="entry name" value="PRK05414.1"/>
    <property type="match status" value="1"/>
</dbReference>
<comment type="subcellular location">
    <subcellularLocation>
        <location evidence="9">Cytoplasm</location>
    </subcellularLocation>
</comment>
<evidence type="ECO:0000256" key="5">
    <source>
        <dbReference type="ARBA" id="ARBA00023027"/>
    </source>
</evidence>
<dbReference type="GO" id="GO:0016153">
    <property type="term" value="F:urocanate hydratase activity"/>
    <property type="evidence" value="ECO:0007669"/>
    <property type="project" value="UniProtKB-UniRule"/>
</dbReference>
<comment type="pathway">
    <text evidence="1 9">Amino-acid degradation; L-histidine degradation into L-glutamate; N-formimidoyl-L-glutamate from L-histidine: step 2/3.</text>
</comment>
<dbReference type="OrthoDB" id="9764874at2"/>
<dbReference type="SUPFAM" id="SSF111326">
    <property type="entry name" value="Urocanase"/>
    <property type="match status" value="1"/>
</dbReference>
<dbReference type="PANTHER" id="PTHR12216">
    <property type="entry name" value="UROCANATE HYDRATASE"/>
    <property type="match status" value="1"/>
</dbReference>
<dbReference type="InterPro" id="IPR038364">
    <property type="entry name" value="Urocanase_central_sf"/>
</dbReference>
<keyword evidence="6 9" id="KW-0456">Lyase</keyword>
<organism evidence="13 14">
    <name type="scientific">Pedobacter kyungheensis</name>
    <dbReference type="NCBI Taxonomy" id="1069985"/>
    <lineage>
        <taxon>Bacteria</taxon>
        <taxon>Pseudomonadati</taxon>
        <taxon>Bacteroidota</taxon>
        <taxon>Sphingobacteriia</taxon>
        <taxon>Sphingobacteriales</taxon>
        <taxon>Sphingobacteriaceae</taxon>
        <taxon>Pedobacter</taxon>
    </lineage>
</organism>
<evidence type="ECO:0000256" key="8">
    <source>
        <dbReference type="ARBA" id="ARBA00047623"/>
    </source>
</evidence>
<keyword evidence="4 9" id="KW-0369">Histidine metabolism</keyword>
<dbReference type="EC" id="4.2.1.49" evidence="3 9"/>
<comment type="catalytic activity">
    <reaction evidence="8 9">
        <text>4-imidazolone-5-propanoate = trans-urocanate + H2O</text>
        <dbReference type="Rhea" id="RHEA:13101"/>
        <dbReference type="ChEBI" id="CHEBI:15377"/>
        <dbReference type="ChEBI" id="CHEBI:17771"/>
        <dbReference type="ChEBI" id="CHEBI:77893"/>
        <dbReference type="EC" id="4.2.1.49"/>
    </reaction>
</comment>
<feature type="binding site" evidence="9">
    <location>
        <position position="271"/>
    </location>
    <ligand>
        <name>NAD(+)</name>
        <dbReference type="ChEBI" id="CHEBI:57540"/>
    </ligand>
</feature>
<dbReference type="EMBL" id="JSYN01000016">
    <property type="protein sequence ID" value="KIA93123.1"/>
    <property type="molecule type" value="Genomic_DNA"/>
</dbReference>
<dbReference type="Pfam" id="PF17392">
    <property type="entry name" value="Urocanase_C"/>
    <property type="match status" value="1"/>
</dbReference>
<dbReference type="Proteomes" id="UP000031246">
    <property type="component" value="Unassembled WGS sequence"/>
</dbReference>
<dbReference type="GO" id="GO:0005737">
    <property type="term" value="C:cytoplasm"/>
    <property type="evidence" value="ECO:0007669"/>
    <property type="project" value="UniProtKB-SubCell"/>
</dbReference>
<evidence type="ECO:0000256" key="3">
    <source>
        <dbReference type="ARBA" id="ARBA00011992"/>
    </source>
</evidence>
<keyword evidence="14" id="KW-1185">Reference proteome</keyword>
<accession>A0A0C1FN41</accession>
<reference evidence="13 14" key="1">
    <citation type="submission" date="2014-10" db="EMBL/GenBank/DDBJ databases">
        <title>Pedobacter Kyungheensis.</title>
        <authorList>
            <person name="Anderson B.M."/>
            <person name="Newman J.D."/>
        </authorList>
    </citation>
    <scope>NUCLEOTIDE SEQUENCE [LARGE SCALE GENOMIC DNA]</scope>
    <source>
        <strain evidence="13 14">KACC 16221</strain>
    </source>
</reference>
<protein>
    <recommendedName>
        <fullName evidence="3 9">Urocanate hydratase</fullName>
        <shortName evidence="9">Urocanase</shortName>
        <ecNumber evidence="3 9">4.2.1.49</ecNumber>
    </recommendedName>
    <alternativeName>
        <fullName evidence="7 9">Imidazolonepropionate hydrolase</fullName>
    </alternativeName>
</protein>
<gene>
    <name evidence="9" type="primary">hutU</name>
    <name evidence="13" type="ORF">OC25_13870</name>
</gene>
<sequence>MNFAAEILAGIPAELPGEKNRNPELSHAPVRRAVLSTAEKKLALKNALRYFPAAWHSELAPEFLAELDNYGHIYMYRFMPDYAIYARPINEYPCKTIHAAAIMLMIQNNLDPAIAQHPEELITYGGNGSVFQNWAQYLLTMQYLATMTDKQTLNIYSGHPQGLFPSGEAAPRVVVTNGMMVPNYSSTHDFEKFNALGVTQYGQMTAGSYMYIGPQGIVHGTAITLMNAFRKKGFYGKDTAGKIFLTAGLGGMSGAQTKAGNIVGCITVCAEVNPHAALKRKEQGWVDELIENLDELVNRVKLAQNKKETVSIAYLGNVVDVWEHFDEEDIEVTIGSDQTSLHNPYSGGYYPVGLTFDEANTLMANAADEFKNYVQNSLKCHAASINSHTAKGTYFFDYGNAFLLECSRAGAEIMAPNGIDFRYPSYVEDILGPMCFDYGFGPFRWVCTSGNESDLDITDRIAKEVMEEIKLQAPVEIEQQVQDNINWITAAKANRLVVGSKSRILYADAEGRAKIALRFNEAIKSGELSAPVVLGRDHHDVSGTDSPFRETSNIYDGSRFTADMAIHNVIGDSFRGATWVSIHNGGGVGWGEVINGGFGMVLDGTREAGEKLQQMLFYDVNNGIARRSWARNKEARFAIEREMERSPSLNITLPHLVDDKLLEGLDL</sequence>
<dbReference type="InterPro" id="IPR055351">
    <property type="entry name" value="Urocanase"/>
</dbReference>
<feature type="domain" description="Urocanase N-terminal" evidence="11">
    <location>
        <begin position="84"/>
        <end position="210"/>
    </location>
</feature>
<feature type="binding site" evidence="9">
    <location>
        <position position="203"/>
    </location>
    <ligand>
        <name>NAD(+)</name>
        <dbReference type="ChEBI" id="CHEBI:57540"/>
    </ligand>
</feature>
<dbReference type="UniPathway" id="UPA00379">
    <property type="reaction ID" value="UER00550"/>
</dbReference>
<evidence type="ECO:0000313" key="14">
    <source>
        <dbReference type="Proteomes" id="UP000031246"/>
    </source>
</evidence>
<feature type="binding site" evidence="9">
    <location>
        <position position="587"/>
    </location>
    <ligand>
        <name>NAD(+)</name>
        <dbReference type="ChEBI" id="CHEBI:57540"/>
    </ligand>
</feature>
<dbReference type="FunFam" id="3.40.1770.10:FF:000002">
    <property type="entry name" value="Urocanate hydratase 1"/>
    <property type="match status" value="1"/>
</dbReference>
<evidence type="ECO:0000256" key="6">
    <source>
        <dbReference type="ARBA" id="ARBA00023239"/>
    </source>
</evidence>
<dbReference type="InterPro" id="IPR023637">
    <property type="entry name" value="Urocanase-like"/>
</dbReference>